<comment type="similarity">
    <text evidence="7">Belongs to the TRAP transporter large permease family.</text>
</comment>
<dbReference type="GO" id="GO:0005886">
    <property type="term" value="C:plasma membrane"/>
    <property type="evidence" value="ECO:0007669"/>
    <property type="project" value="UniProtKB-SubCell"/>
</dbReference>
<feature type="transmembrane region" description="Helical" evidence="7">
    <location>
        <begin position="6"/>
        <end position="34"/>
    </location>
</feature>
<evidence type="ECO:0000256" key="4">
    <source>
        <dbReference type="ARBA" id="ARBA00022692"/>
    </source>
</evidence>
<gene>
    <name evidence="9" type="ORF">SAMN04489708_105187</name>
</gene>
<comment type="subunit">
    <text evidence="7">The complex comprises the extracytoplasmic solute receptor protein and the two transmembrane proteins.</text>
</comment>
<feature type="transmembrane region" description="Helical" evidence="7">
    <location>
        <begin position="401"/>
        <end position="421"/>
    </location>
</feature>
<feature type="transmembrane region" description="Helical" evidence="7">
    <location>
        <begin position="334"/>
        <end position="353"/>
    </location>
</feature>
<dbReference type="PIRSF" id="PIRSF006066">
    <property type="entry name" value="HI0050"/>
    <property type="match status" value="1"/>
</dbReference>
<dbReference type="Proteomes" id="UP000199317">
    <property type="component" value="Unassembled WGS sequence"/>
</dbReference>
<keyword evidence="6 7" id="KW-0472">Membrane</keyword>
<feature type="transmembrane region" description="Helical" evidence="7">
    <location>
        <begin position="55"/>
        <end position="81"/>
    </location>
</feature>
<feature type="transmembrane region" description="Helical" evidence="7">
    <location>
        <begin position="272"/>
        <end position="294"/>
    </location>
</feature>
<keyword evidence="4 7" id="KW-0812">Transmembrane</keyword>
<organism evidence="9 10">
    <name type="scientific">Paracidovorax cattleyae</name>
    <dbReference type="NCBI Taxonomy" id="80868"/>
    <lineage>
        <taxon>Bacteria</taxon>
        <taxon>Pseudomonadati</taxon>
        <taxon>Pseudomonadota</taxon>
        <taxon>Betaproteobacteria</taxon>
        <taxon>Burkholderiales</taxon>
        <taxon>Comamonadaceae</taxon>
        <taxon>Paracidovorax</taxon>
    </lineage>
</organism>
<dbReference type="InterPro" id="IPR010656">
    <property type="entry name" value="DctM"/>
</dbReference>
<evidence type="ECO:0000313" key="9">
    <source>
        <dbReference type="EMBL" id="SDO97106.1"/>
    </source>
</evidence>
<reference evidence="10" key="1">
    <citation type="submission" date="2016-10" db="EMBL/GenBank/DDBJ databases">
        <authorList>
            <person name="Varghese N."/>
            <person name="Submissions S."/>
        </authorList>
    </citation>
    <scope>NUCLEOTIDE SEQUENCE [LARGE SCALE GENOMIC DNA]</scope>
    <source>
        <strain evidence="10">DSM 17101</strain>
    </source>
</reference>
<keyword evidence="3 7" id="KW-0997">Cell inner membrane</keyword>
<accession>A0A1H0NX41</accession>
<keyword evidence="7" id="KW-0813">Transport</keyword>
<dbReference type="Pfam" id="PF06808">
    <property type="entry name" value="DctM"/>
    <property type="match status" value="1"/>
</dbReference>
<evidence type="ECO:0000256" key="2">
    <source>
        <dbReference type="ARBA" id="ARBA00022475"/>
    </source>
</evidence>
<dbReference type="GO" id="GO:0022857">
    <property type="term" value="F:transmembrane transporter activity"/>
    <property type="evidence" value="ECO:0007669"/>
    <property type="project" value="UniProtKB-UniRule"/>
</dbReference>
<evidence type="ECO:0000259" key="8">
    <source>
        <dbReference type="Pfam" id="PF06808"/>
    </source>
</evidence>
<keyword evidence="2" id="KW-1003">Cell membrane</keyword>
<feature type="transmembrane region" description="Helical" evidence="7">
    <location>
        <begin position="306"/>
        <end position="327"/>
    </location>
</feature>
<protein>
    <recommendedName>
        <fullName evidence="7">TRAP transporter large permease protein</fullName>
    </recommendedName>
</protein>
<comment type="function">
    <text evidence="7">Part of the tripartite ATP-independent periplasmic (TRAP) transport system.</text>
</comment>
<name>A0A1H0NX41_9BURK</name>
<evidence type="ECO:0000256" key="7">
    <source>
        <dbReference type="RuleBase" id="RU369079"/>
    </source>
</evidence>
<proteinExistence type="inferred from homology"/>
<evidence type="ECO:0000256" key="6">
    <source>
        <dbReference type="ARBA" id="ARBA00023136"/>
    </source>
</evidence>
<dbReference type="EMBL" id="FNJL01000005">
    <property type="protein sequence ID" value="SDO97106.1"/>
    <property type="molecule type" value="Genomic_DNA"/>
</dbReference>
<feature type="transmembrane region" description="Helical" evidence="7">
    <location>
        <begin position="93"/>
        <end position="112"/>
    </location>
</feature>
<dbReference type="OrthoDB" id="9777699at2"/>
<comment type="subcellular location">
    <subcellularLocation>
        <location evidence="1 7">Cell inner membrane</location>
        <topology evidence="1 7">Multi-pass membrane protein</topology>
    </subcellularLocation>
</comment>
<feature type="transmembrane region" description="Helical" evidence="7">
    <location>
        <begin position="166"/>
        <end position="190"/>
    </location>
</feature>
<feature type="transmembrane region" description="Helical" evidence="7">
    <location>
        <begin position="359"/>
        <end position="381"/>
    </location>
</feature>
<dbReference type="RefSeq" id="WP_092832902.1">
    <property type="nucleotide sequence ID" value="NZ_CP028290.1"/>
</dbReference>
<dbReference type="AlphaFoldDB" id="A0A1H0NX41"/>
<evidence type="ECO:0000256" key="5">
    <source>
        <dbReference type="ARBA" id="ARBA00022989"/>
    </source>
</evidence>
<feature type="transmembrane region" description="Helical" evidence="7">
    <location>
        <begin position="211"/>
        <end position="235"/>
    </location>
</feature>
<dbReference type="InterPro" id="IPR004681">
    <property type="entry name" value="TRAP_DctM"/>
</dbReference>
<evidence type="ECO:0000313" key="10">
    <source>
        <dbReference type="Proteomes" id="UP000199317"/>
    </source>
</evidence>
<evidence type="ECO:0000256" key="1">
    <source>
        <dbReference type="ARBA" id="ARBA00004429"/>
    </source>
</evidence>
<sequence>MAITLFVSAVLLMALGFPVAFALAMSAAIAVFVGGRYPQLIVFKEMFTGIDSFPLMAVPFFILAAEIMSGGALTVVLLRFAAQFVGHLRGGLGHANILSLTLFSGISGSALADAAGPGSMMVKMMDKAGYSRAYAAALTASTAIVGPIIPPSIIMIIYALQDEQVSVGALFIAGFAPGILIAVAMAIVNWRVCVQRDYRSREPRPSGREMLANSIRAIPALMLVVLILVGIRFGIFTPTEASVVAVFYALVCGKWIYRTLEWKALPHIAARSALLTASVLLVVAASAAFAWVLTVEGVPQQLAETIVGWNLSPVTFLIAVNILLLLFGIFMEPLPGVMILVPILAPISAALGIDPIHFAMVVIVNLTLGMITPPVGGLLFVTSVATKVPLAALTRELPPFLLAHLIVLALLTFVPAISTWLPHALGF</sequence>
<keyword evidence="10" id="KW-1185">Reference proteome</keyword>
<feature type="transmembrane region" description="Helical" evidence="7">
    <location>
        <begin position="133"/>
        <end position="160"/>
    </location>
</feature>
<feature type="domain" description="TRAP C4-dicarboxylate transport system permease DctM subunit" evidence="8">
    <location>
        <begin position="6"/>
        <end position="417"/>
    </location>
</feature>
<dbReference type="NCBIfam" id="TIGR00786">
    <property type="entry name" value="dctM"/>
    <property type="match status" value="1"/>
</dbReference>
<feature type="transmembrane region" description="Helical" evidence="7">
    <location>
        <begin position="241"/>
        <end position="260"/>
    </location>
</feature>
<dbReference type="PANTHER" id="PTHR33362">
    <property type="entry name" value="SIALIC ACID TRAP TRANSPORTER PERMEASE PROTEIN SIAT-RELATED"/>
    <property type="match status" value="1"/>
</dbReference>
<dbReference type="PANTHER" id="PTHR33362:SF2">
    <property type="entry name" value="TRAP TRANSPORTER LARGE PERMEASE PROTEIN"/>
    <property type="match status" value="1"/>
</dbReference>
<evidence type="ECO:0000256" key="3">
    <source>
        <dbReference type="ARBA" id="ARBA00022519"/>
    </source>
</evidence>
<keyword evidence="5 7" id="KW-1133">Transmembrane helix</keyword>